<dbReference type="AlphaFoldDB" id="A0A3B0YVN5"/>
<reference evidence="1" key="1">
    <citation type="submission" date="2018-06" db="EMBL/GenBank/DDBJ databases">
        <authorList>
            <person name="Zhirakovskaya E."/>
        </authorList>
    </citation>
    <scope>NUCLEOTIDE SEQUENCE</scope>
</reference>
<proteinExistence type="predicted"/>
<gene>
    <name evidence="1" type="ORF">MNBD_GAMMA14-1923</name>
</gene>
<evidence type="ECO:0000313" key="1">
    <source>
        <dbReference type="EMBL" id="VAW79547.1"/>
    </source>
</evidence>
<sequence length="58" mass="6473">MNAKVEKKINGVTVSANPVFKGGYLPAYWSCSIDERIISKTFSTATEVFQFAQSTHHH</sequence>
<accession>A0A3B0YVN5</accession>
<name>A0A3B0YVN5_9ZZZZ</name>
<dbReference type="EMBL" id="UOFM01000314">
    <property type="protein sequence ID" value="VAW79547.1"/>
    <property type="molecule type" value="Genomic_DNA"/>
</dbReference>
<organism evidence="1">
    <name type="scientific">hydrothermal vent metagenome</name>
    <dbReference type="NCBI Taxonomy" id="652676"/>
    <lineage>
        <taxon>unclassified sequences</taxon>
        <taxon>metagenomes</taxon>
        <taxon>ecological metagenomes</taxon>
    </lineage>
</organism>
<protein>
    <submittedName>
        <fullName evidence="1">Uncharacterized protein</fullName>
    </submittedName>
</protein>